<dbReference type="EC" id="3.2.1.55" evidence="1"/>
<name>A0ACB7VV13_DIOAL</name>
<proteinExistence type="predicted"/>
<gene>
    <name evidence="1" type="ORF">IHE45_06G004000</name>
</gene>
<keyword evidence="1" id="KW-0326">Glycosidase</keyword>
<comment type="caution">
    <text evidence="1">The sequence shown here is derived from an EMBL/GenBank/DDBJ whole genome shotgun (WGS) entry which is preliminary data.</text>
</comment>
<keyword evidence="2" id="KW-1185">Reference proteome</keyword>
<dbReference type="Proteomes" id="UP000827976">
    <property type="component" value="Chromosome 6"/>
</dbReference>
<accession>A0ACB7VV13</accession>
<keyword evidence="1" id="KW-0378">Hydrolase</keyword>
<sequence length="738" mass="81063">HVCDPDGYKKLSLDMKNFPFCDISQPYAVRVKSLVNSMTTAEKVAQLGNNADGVPRLGLPKYNWWSEALHGVSNAISTEARAMYNMNHAGLTFWSPNINVVRDPRWGRILETPGEDPYTVGRYAVNFVRGMQDLTGNNETSKDPNKRRLKVSACCKHYAAYDLDSWSTSGSLATDRLHFNSDTFQRPFEVCVKEGDVSSVMCSYNSVNGIPACADPRLMKGTFRDEWNLHGYIVSDCDSIETMVDDLQWMNDEPENAVAQVMRAGLDLDCMTFYKKYLGNTLAKGLIKEKDMDRALMNNYMVLMRLGYFDNFPEYANLGKADICSQANINLALDAAKQGNVLLKNNKTQKSFLPLDPIQFKGKTIAIVGPRANATKVMIGNYAGVPCRYVSPKDGIEKYANVQYQMGCADVMCRNGSLIWPAVRAARTADATVIVVGLDETIETEGLDRENMELPGYQLQFITQVAHVASGPVVVVILSAGPVNILSLKLNPDIDSILWAGYPGQEGGQAIADVIFGQYNPAGRLPVTWYPPEYVWQLPMTSMRFRPIQSDQVSLGYPGRTYKFYSGPSIYPFGYGLSYTQFQYTVVNSTSAIEKQLGTIQHCYTLEYTKSGPAAPPCNAAIVDDLQCVDGDLSIVVNVKNTGQIDGDNVVMVYSQAPAGIAGVPIKKVVGFQKVFVKAGATQTVTFSMNSCESLSIVTESAYVALPAGQHTIIIGTDGSADTVIRIPLKVNINKQGS</sequence>
<reference evidence="2" key="1">
    <citation type="journal article" date="2022" name="Nat. Commun.">
        <title>Chromosome evolution and the genetic basis of agronomically important traits in greater yam.</title>
        <authorList>
            <person name="Bredeson J.V."/>
            <person name="Lyons J.B."/>
            <person name="Oniyinde I.O."/>
            <person name="Okereke N.R."/>
            <person name="Kolade O."/>
            <person name="Nnabue I."/>
            <person name="Nwadili C.O."/>
            <person name="Hribova E."/>
            <person name="Parker M."/>
            <person name="Nwogha J."/>
            <person name="Shu S."/>
            <person name="Carlson J."/>
            <person name="Kariba R."/>
            <person name="Muthemba S."/>
            <person name="Knop K."/>
            <person name="Barton G.J."/>
            <person name="Sherwood A.V."/>
            <person name="Lopez-Montes A."/>
            <person name="Asiedu R."/>
            <person name="Jamnadass R."/>
            <person name="Muchugi A."/>
            <person name="Goodstein D."/>
            <person name="Egesi C.N."/>
            <person name="Featherston J."/>
            <person name="Asfaw A."/>
            <person name="Simpson G.G."/>
            <person name="Dolezel J."/>
            <person name="Hendre P.S."/>
            <person name="Van Deynze A."/>
            <person name="Kumar P.L."/>
            <person name="Obidiegwu J.E."/>
            <person name="Bhattacharjee R."/>
            <person name="Rokhsar D.S."/>
        </authorList>
    </citation>
    <scope>NUCLEOTIDE SEQUENCE [LARGE SCALE GENOMIC DNA]</scope>
    <source>
        <strain evidence="2">cv. TDa95/00328</strain>
    </source>
</reference>
<feature type="non-terminal residue" evidence="1">
    <location>
        <position position="1"/>
    </location>
</feature>
<dbReference type="EMBL" id="CM037016">
    <property type="protein sequence ID" value="KAH7678551.1"/>
    <property type="molecule type" value="Genomic_DNA"/>
</dbReference>
<organism evidence="1 2">
    <name type="scientific">Dioscorea alata</name>
    <name type="common">Purple yam</name>
    <dbReference type="NCBI Taxonomy" id="55571"/>
    <lineage>
        <taxon>Eukaryota</taxon>
        <taxon>Viridiplantae</taxon>
        <taxon>Streptophyta</taxon>
        <taxon>Embryophyta</taxon>
        <taxon>Tracheophyta</taxon>
        <taxon>Spermatophyta</taxon>
        <taxon>Magnoliopsida</taxon>
        <taxon>Liliopsida</taxon>
        <taxon>Dioscoreales</taxon>
        <taxon>Dioscoreaceae</taxon>
        <taxon>Dioscorea</taxon>
    </lineage>
</organism>
<evidence type="ECO:0000313" key="2">
    <source>
        <dbReference type="Proteomes" id="UP000827976"/>
    </source>
</evidence>
<evidence type="ECO:0000313" key="1">
    <source>
        <dbReference type="EMBL" id="KAH7678551.1"/>
    </source>
</evidence>
<protein>
    <submittedName>
        <fullName evidence="1">Non-reducing end alpha-L-arabinofuranosidase protein</fullName>
        <ecNumber evidence="1">3.2.1.55</ecNumber>
    </submittedName>
</protein>